<comment type="caution">
    <text evidence="4">The sequence shown here is derived from an EMBL/GenBank/DDBJ whole genome shotgun (WGS) entry which is preliminary data.</text>
</comment>
<protein>
    <submittedName>
        <fullName evidence="4">Uncharacterized protein</fullName>
    </submittedName>
</protein>
<dbReference type="Proteomes" id="UP001152797">
    <property type="component" value="Unassembled WGS sequence"/>
</dbReference>
<feature type="signal peptide" evidence="3">
    <location>
        <begin position="1"/>
        <end position="17"/>
    </location>
</feature>
<dbReference type="EMBL" id="CAMXCT030000650">
    <property type="protein sequence ID" value="CAL4768968.1"/>
    <property type="molecule type" value="Genomic_DNA"/>
</dbReference>
<dbReference type="AlphaFoldDB" id="A0A9P1C0K3"/>
<sequence length="1153" mass="127911">MLSQLAVLAVLFASGDCFRASTDLKDQECQESQTNPEYFSELRSNAFITECSKKDVCLLMRQLDAYFYARALKGELVDYGKPPGGRFLASGNCKRPLNSKKLVPVTTKEECQKILSKHTKKKMKVIHSTKYPAGCIMDFVTKRGRFNKADTNVDAGVKYIRVGKSRISAQRKKTDVRQYCYDDYSLDEAAASYYSPYKLKASMAGRPEMSTSCSFGMMAGLSRVGLTDSPCASILVGEQGTKAKNVLIEQITNHWCPGIWHEAMDKGATCSADRFPSWAKHGFVQDEDEEGIVERAEYLVRGIGGETKEDLMDSRTAKMGLPEGVCENIEDELFGGILSGKGDEVLVPGAANLARNPIPHRTYEQLSAQMLGIENLMTQMVGQVTTTLRKEIRAVEDRLSRQIQSDRKEEAAELHKVKANLTKQISEDVAAAEERIYRRMESERMKHKEMIAELRRETSSQIAAQQDTASFTTQRVVPKETEEMAALRAAMEDIRTVAENSKKDVKRLAQDLADQKHVCDGIQISIQNLPKHNEEMLALKLAVEKAENMAQQAKKLAEKDVTLGMESQRILASTVGDMDADIRADMRRQMAKVQSDMMLEMNKRLEDTQQIRELEVSQRGITNIDSLESLEKKLKKLEDANLELRLAKLEGVAQRAANYSDAGDATLFTTSRRPLGENKLTVSEEKISDMPLTREERREERERKSRERRLSMDPRTDSQLESLLSLMSQGKNAYKDYKGQGEIHEPQPLVSDDLKSRLESLVEQVKETLSGVNVTSLLEPKYDESYGAQPIAEPEEAEYYDGNYQSDYVQNDGFDELDGPVEGYEEMAQMDGANYGGHGHIPNGQMMPMPNGQMHGQMPGQMLHYQPQGIQSEGQMHFTQYDQQYAEPQYMPQQVVAQAPVAPIAQPLQHFVQHQMAPVAQSLGYCGSIALPISREPDRYSEQEHRMDAMSELGMAAQMGQSMYAQPSNADYGMMGSLDGETYACDNGGGYEAVFENQTGYIDVPQVPFTSVSYGPPTVVGVGAPVVHSVTTRVGRPVSPVREHSPVRGRGASPVRGASPIRGAPVTGNPRHRELSPFRARSVGDPPSFSFQPGGLVSNVSPVPVNVMTSGMIPPATIKEDPPKEEEDSSSDEEEEKPSAGATILGRLFHGSA</sequence>
<keyword evidence="1" id="KW-0175">Coiled coil</keyword>
<feature type="region of interest" description="Disordered" evidence="2">
    <location>
        <begin position="679"/>
        <end position="719"/>
    </location>
</feature>
<feature type="compositionally biased region" description="Basic and acidic residues" evidence="2">
    <location>
        <begin position="682"/>
        <end position="718"/>
    </location>
</feature>
<feature type="compositionally biased region" description="Acidic residues" evidence="2">
    <location>
        <begin position="1123"/>
        <end position="1136"/>
    </location>
</feature>
<proteinExistence type="predicted"/>
<dbReference type="EMBL" id="CAMXCT020000650">
    <property type="protein sequence ID" value="CAL1135031.1"/>
    <property type="molecule type" value="Genomic_DNA"/>
</dbReference>
<keyword evidence="3" id="KW-0732">Signal</keyword>
<feature type="chain" id="PRO_5043269951" evidence="3">
    <location>
        <begin position="18"/>
        <end position="1153"/>
    </location>
</feature>
<feature type="region of interest" description="Disordered" evidence="2">
    <location>
        <begin position="1111"/>
        <end position="1153"/>
    </location>
</feature>
<evidence type="ECO:0000256" key="3">
    <source>
        <dbReference type="SAM" id="SignalP"/>
    </source>
</evidence>
<dbReference type="EMBL" id="CAMXCT010000650">
    <property type="protein sequence ID" value="CAI3981656.1"/>
    <property type="molecule type" value="Genomic_DNA"/>
</dbReference>
<evidence type="ECO:0000313" key="5">
    <source>
        <dbReference type="EMBL" id="CAL4768968.1"/>
    </source>
</evidence>
<name>A0A9P1C0K3_9DINO</name>
<accession>A0A9P1C0K3</accession>
<keyword evidence="6" id="KW-1185">Reference proteome</keyword>
<evidence type="ECO:0000256" key="1">
    <source>
        <dbReference type="SAM" id="Coils"/>
    </source>
</evidence>
<feature type="region of interest" description="Disordered" evidence="2">
    <location>
        <begin position="1035"/>
        <end position="1096"/>
    </location>
</feature>
<evidence type="ECO:0000256" key="2">
    <source>
        <dbReference type="SAM" id="MobiDB-lite"/>
    </source>
</evidence>
<evidence type="ECO:0000313" key="6">
    <source>
        <dbReference type="Proteomes" id="UP001152797"/>
    </source>
</evidence>
<evidence type="ECO:0000313" key="4">
    <source>
        <dbReference type="EMBL" id="CAI3981656.1"/>
    </source>
</evidence>
<organism evidence="4">
    <name type="scientific">Cladocopium goreaui</name>
    <dbReference type="NCBI Taxonomy" id="2562237"/>
    <lineage>
        <taxon>Eukaryota</taxon>
        <taxon>Sar</taxon>
        <taxon>Alveolata</taxon>
        <taxon>Dinophyceae</taxon>
        <taxon>Suessiales</taxon>
        <taxon>Symbiodiniaceae</taxon>
        <taxon>Cladocopium</taxon>
    </lineage>
</organism>
<dbReference type="OrthoDB" id="426493at2759"/>
<reference evidence="4" key="1">
    <citation type="submission" date="2022-10" db="EMBL/GenBank/DDBJ databases">
        <authorList>
            <person name="Chen Y."/>
            <person name="Dougan E. K."/>
            <person name="Chan C."/>
            <person name="Rhodes N."/>
            <person name="Thang M."/>
        </authorList>
    </citation>
    <scope>NUCLEOTIDE SEQUENCE</scope>
</reference>
<feature type="coiled-coil region" evidence="1">
    <location>
        <begin position="491"/>
        <end position="559"/>
    </location>
</feature>
<gene>
    <name evidence="4" type="ORF">C1SCF055_LOCUS9425</name>
</gene>
<reference evidence="5 6" key="2">
    <citation type="submission" date="2024-05" db="EMBL/GenBank/DDBJ databases">
        <authorList>
            <person name="Chen Y."/>
            <person name="Shah S."/>
            <person name="Dougan E. K."/>
            <person name="Thang M."/>
            <person name="Chan C."/>
        </authorList>
    </citation>
    <scope>NUCLEOTIDE SEQUENCE [LARGE SCALE GENOMIC DNA]</scope>
</reference>